<dbReference type="GO" id="GO:1902600">
    <property type="term" value="P:proton transmembrane transport"/>
    <property type="evidence" value="ECO:0007669"/>
    <property type="project" value="TreeGrafter"/>
</dbReference>
<dbReference type="FunFam" id="3.40.50.1000:FF:000028">
    <property type="entry name" value="Calcium-transporting P-type ATPase, putative"/>
    <property type="match status" value="1"/>
</dbReference>
<keyword evidence="4 13" id="KW-0812">Transmembrane</keyword>
<feature type="region of interest" description="Disordered" evidence="12">
    <location>
        <begin position="1"/>
        <end position="32"/>
    </location>
</feature>
<evidence type="ECO:0000256" key="8">
    <source>
        <dbReference type="ARBA" id="ARBA00022967"/>
    </source>
</evidence>
<dbReference type="FunFam" id="3.40.50.1000:FF:000001">
    <property type="entry name" value="Phospholipid-transporting ATPase IC"/>
    <property type="match status" value="1"/>
</dbReference>
<dbReference type="SUPFAM" id="SSF81665">
    <property type="entry name" value="Calcium ATPase, transmembrane domain M"/>
    <property type="match status" value="1"/>
</dbReference>
<dbReference type="InterPro" id="IPR036412">
    <property type="entry name" value="HAD-like_sf"/>
</dbReference>
<dbReference type="InterPro" id="IPR059000">
    <property type="entry name" value="ATPase_P-type_domA"/>
</dbReference>
<feature type="transmembrane region" description="Helical" evidence="13">
    <location>
        <begin position="872"/>
        <end position="890"/>
    </location>
</feature>
<feature type="transmembrane region" description="Helical" evidence="13">
    <location>
        <begin position="75"/>
        <end position="94"/>
    </location>
</feature>
<keyword evidence="10 13" id="KW-0472">Membrane</keyword>
<dbReference type="InterPro" id="IPR023298">
    <property type="entry name" value="ATPase_P-typ_TM_dom_sf"/>
</dbReference>
<feature type="transmembrane region" description="Helical" evidence="13">
    <location>
        <begin position="835"/>
        <end position="852"/>
    </location>
</feature>
<dbReference type="InterPro" id="IPR006068">
    <property type="entry name" value="ATPase_P-typ_cation-transptr_C"/>
</dbReference>
<dbReference type="PRINTS" id="PR00119">
    <property type="entry name" value="CATATPASE"/>
</dbReference>
<keyword evidence="3" id="KW-0597">Phosphoprotein</keyword>
<dbReference type="SUPFAM" id="SSF81653">
    <property type="entry name" value="Calcium ATPase, transduction domain A"/>
    <property type="match status" value="1"/>
</dbReference>
<dbReference type="PANTHER" id="PTHR43294:SF20">
    <property type="entry name" value="P-TYPE ATPASE"/>
    <property type="match status" value="1"/>
</dbReference>
<dbReference type="InterPro" id="IPR008250">
    <property type="entry name" value="ATPase_P-typ_transduc_dom_A_sf"/>
</dbReference>
<dbReference type="GO" id="GO:0006883">
    <property type="term" value="P:intracellular sodium ion homeostasis"/>
    <property type="evidence" value="ECO:0007669"/>
    <property type="project" value="TreeGrafter"/>
</dbReference>
<comment type="subcellular location">
    <subcellularLocation>
        <location evidence="1">Endomembrane system</location>
        <topology evidence="1">Multi-pass membrane protein</topology>
    </subcellularLocation>
</comment>
<evidence type="ECO:0000256" key="9">
    <source>
        <dbReference type="ARBA" id="ARBA00022989"/>
    </source>
</evidence>
<dbReference type="Gene3D" id="3.40.50.1000">
    <property type="entry name" value="HAD superfamily/HAD-like"/>
    <property type="match status" value="1"/>
</dbReference>
<dbReference type="GO" id="GO:0005388">
    <property type="term" value="F:P-type calcium transporter activity"/>
    <property type="evidence" value="ECO:0007669"/>
    <property type="project" value="UniProtKB-EC"/>
</dbReference>
<reference evidence="15" key="1">
    <citation type="submission" date="2020-10" db="EMBL/GenBank/DDBJ databases">
        <authorList>
            <person name="Gilroy R."/>
        </authorList>
    </citation>
    <scope>NUCLEOTIDE SEQUENCE</scope>
    <source>
        <strain evidence="15">CHK199-13235</strain>
    </source>
</reference>
<feature type="compositionally biased region" description="Acidic residues" evidence="12">
    <location>
        <begin position="1"/>
        <end position="10"/>
    </location>
</feature>
<dbReference type="GO" id="GO:0005886">
    <property type="term" value="C:plasma membrane"/>
    <property type="evidence" value="ECO:0007669"/>
    <property type="project" value="TreeGrafter"/>
</dbReference>
<dbReference type="SUPFAM" id="SSF56784">
    <property type="entry name" value="HAD-like"/>
    <property type="match status" value="1"/>
</dbReference>
<feature type="transmembrane region" description="Helical" evidence="13">
    <location>
        <begin position="796"/>
        <end position="815"/>
    </location>
</feature>
<dbReference type="NCBIfam" id="TIGR01494">
    <property type="entry name" value="ATPase_P-type"/>
    <property type="match status" value="2"/>
</dbReference>
<sequence length="899" mass="96441">MEKDPADEEAASSGYAGLSQKEAERRLSEHGKNTLQETKKIRPFAIFICQFKDFLTMVLLACTAVTLFLGDYMEALTIGVIILCNGLMGFFQEFRTERTLEALRKMAAPKARVYRDGILTEIPGEELVPGDIVSLDTGDRVPADICLLEAAALSADESILTGESVPVSKKAAPTDEIPENALHQPELVYMGTILTAGRGVGRVIATGMGTQMGKIAGMIGEIEEEQTPLQKKLDQLGKYIAIGCLIICAIVAGAGILRGEPLLDMLLTGVSLAVAAVPEGLPAIVTISLALAVGRMVKQRSLIRRLHAVETLGCTDVICSDKTGTLTENKMTVQEIWCGGERLTVSGAGYQKSGDFKTEEGRFADPARFSPARRLLEIGALCNNASLEASPKSRSEGEFVPVGDPTEIALLVAGAKASLTAKSLAGEYRRVLEIPFDSRSKQMSVVVEGKDGGKLLLVKGGYDVLLDRCAAVQTEEGTVPLTGAFRRRIDAENQRMAGKALRVLGFAWKALPSGAPILAESLARERGLIFSGLAGMMDPPRKEAKEAVSLSRKAGVKTVMITGDHKLTACAVARELGIWHEGDRVLAGEELSAMTEEQLSGVIEETTVFARVSPSDKLKIVRAFRRRGHITAMTGDGVNDAPAVKEADIGVSMGISGTDVTKEASDLILMDDNFATLVSAVKEGRVIYQNIRKFIRYLLSCNIGEVLTMFLGILMGLPVVLLPIHILLINLVTDGLPAIALGLDPAEKDVMKRPPRRASDGIFAGGLLTTILFRGALIGLTTLAVFLHFYQTGDVALARTGAFLALVFAQLIHVFECRSEEKTIFGINPFRNVKLIFAVLISASIALAAVFFPPVRMIFRTVPLNGEQLLAVAGYLAAAPILSAILQKIFRHSGGNKSK</sequence>
<dbReference type="GO" id="GO:0005524">
    <property type="term" value="F:ATP binding"/>
    <property type="evidence" value="ECO:0007669"/>
    <property type="project" value="UniProtKB-KW"/>
</dbReference>
<dbReference type="PROSITE" id="PS00154">
    <property type="entry name" value="ATPASE_E1_E2"/>
    <property type="match status" value="1"/>
</dbReference>
<feature type="compositionally biased region" description="Basic and acidic residues" evidence="12">
    <location>
        <begin position="21"/>
        <end position="32"/>
    </location>
</feature>
<dbReference type="SMART" id="SM00831">
    <property type="entry name" value="Cation_ATPase_N"/>
    <property type="match status" value="1"/>
</dbReference>
<dbReference type="FunFam" id="2.70.150.10:FF:000160">
    <property type="entry name" value="Sarcoplasmic/endoplasmic reticulum calcium ATPase 1"/>
    <property type="match status" value="1"/>
</dbReference>
<reference evidence="15" key="2">
    <citation type="journal article" date="2021" name="PeerJ">
        <title>Extensive microbial diversity within the chicken gut microbiome revealed by metagenomics and culture.</title>
        <authorList>
            <person name="Gilroy R."/>
            <person name="Ravi A."/>
            <person name="Getino M."/>
            <person name="Pursley I."/>
            <person name="Horton D.L."/>
            <person name="Alikhan N.F."/>
            <person name="Baker D."/>
            <person name="Gharbi K."/>
            <person name="Hall N."/>
            <person name="Watson M."/>
            <person name="Adriaenssens E.M."/>
            <person name="Foster-Nyarko E."/>
            <person name="Jarju S."/>
            <person name="Secka A."/>
            <person name="Antonio M."/>
            <person name="Oren A."/>
            <person name="Chaudhuri R.R."/>
            <person name="La Ragione R."/>
            <person name="Hildebrand F."/>
            <person name="Pallen M.J."/>
        </authorList>
    </citation>
    <scope>NUCLEOTIDE SEQUENCE</scope>
    <source>
        <strain evidence="15">CHK199-13235</strain>
    </source>
</reference>
<evidence type="ECO:0000313" key="15">
    <source>
        <dbReference type="EMBL" id="HIS76403.1"/>
    </source>
</evidence>
<dbReference type="InterPro" id="IPR004014">
    <property type="entry name" value="ATPase_P-typ_cation-transptr_N"/>
</dbReference>
<keyword evidence="9 13" id="KW-1133">Transmembrane helix</keyword>
<comment type="similarity">
    <text evidence="2">Belongs to the cation transport ATPase (P-type) (TC 3.A.3) family. Type IIA subfamily.</text>
</comment>
<dbReference type="GO" id="GO:0030007">
    <property type="term" value="P:intracellular potassium ion homeostasis"/>
    <property type="evidence" value="ECO:0007669"/>
    <property type="project" value="TreeGrafter"/>
</dbReference>
<keyword evidence="8" id="KW-1278">Translocase</keyword>
<feature type="transmembrane region" description="Helical" evidence="13">
    <location>
        <begin position="720"/>
        <end position="741"/>
    </location>
</feature>
<proteinExistence type="inferred from homology"/>
<organism evidence="15 16">
    <name type="scientific">Candidatus Merdivicinus excrementipullorum</name>
    <dbReference type="NCBI Taxonomy" id="2840867"/>
    <lineage>
        <taxon>Bacteria</taxon>
        <taxon>Bacillati</taxon>
        <taxon>Bacillota</taxon>
        <taxon>Clostridia</taxon>
        <taxon>Eubacteriales</taxon>
        <taxon>Oscillospiraceae</taxon>
        <taxon>Oscillospiraceae incertae sedis</taxon>
        <taxon>Candidatus Merdivicinus</taxon>
    </lineage>
</organism>
<dbReference type="Gene3D" id="3.40.1110.10">
    <property type="entry name" value="Calcium-transporting ATPase, cytoplasmic domain N"/>
    <property type="match status" value="1"/>
</dbReference>
<dbReference type="FunFam" id="1.20.1110.10:FF:000065">
    <property type="entry name" value="Sarcoplasmic/endoplasmic reticulum calcium ATPase 1"/>
    <property type="match status" value="1"/>
</dbReference>
<dbReference type="InterPro" id="IPR018303">
    <property type="entry name" value="ATPase_P-typ_P_site"/>
</dbReference>
<dbReference type="SFLD" id="SFLDF00027">
    <property type="entry name" value="p-type_atpase"/>
    <property type="match status" value="1"/>
</dbReference>
<comment type="caution">
    <text evidence="15">The sequence shown here is derived from an EMBL/GenBank/DDBJ whole genome shotgun (WGS) entry which is preliminary data.</text>
</comment>
<feature type="transmembrane region" description="Helical" evidence="13">
    <location>
        <begin position="762"/>
        <end position="790"/>
    </location>
</feature>
<protein>
    <submittedName>
        <fullName evidence="15">Cation-translocating P-type ATPase</fullName>
    </submittedName>
</protein>
<dbReference type="SUPFAM" id="SSF81660">
    <property type="entry name" value="Metal cation-transporting ATPase, ATP-binding domain N"/>
    <property type="match status" value="1"/>
</dbReference>
<evidence type="ECO:0000256" key="12">
    <source>
        <dbReference type="SAM" id="MobiDB-lite"/>
    </source>
</evidence>
<dbReference type="GO" id="GO:0012505">
    <property type="term" value="C:endomembrane system"/>
    <property type="evidence" value="ECO:0007669"/>
    <property type="project" value="UniProtKB-SubCell"/>
</dbReference>
<dbReference type="InterPro" id="IPR023214">
    <property type="entry name" value="HAD_sf"/>
</dbReference>
<evidence type="ECO:0000256" key="7">
    <source>
        <dbReference type="ARBA" id="ARBA00022842"/>
    </source>
</evidence>
<evidence type="ECO:0000256" key="2">
    <source>
        <dbReference type="ARBA" id="ARBA00005675"/>
    </source>
</evidence>
<evidence type="ECO:0000256" key="13">
    <source>
        <dbReference type="SAM" id="Phobius"/>
    </source>
</evidence>
<dbReference type="Pfam" id="PF00122">
    <property type="entry name" value="E1-E2_ATPase"/>
    <property type="match status" value="1"/>
</dbReference>
<feature type="transmembrane region" description="Helical" evidence="13">
    <location>
        <begin position="44"/>
        <end position="69"/>
    </location>
</feature>
<evidence type="ECO:0000256" key="6">
    <source>
        <dbReference type="ARBA" id="ARBA00022840"/>
    </source>
</evidence>
<comment type="catalytic activity">
    <reaction evidence="11">
        <text>Ca(2+)(in) + ATP + H2O = Ca(2+)(out) + ADP + phosphate + H(+)</text>
        <dbReference type="Rhea" id="RHEA:18105"/>
        <dbReference type="ChEBI" id="CHEBI:15377"/>
        <dbReference type="ChEBI" id="CHEBI:15378"/>
        <dbReference type="ChEBI" id="CHEBI:29108"/>
        <dbReference type="ChEBI" id="CHEBI:30616"/>
        <dbReference type="ChEBI" id="CHEBI:43474"/>
        <dbReference type="ChEBI" id="CHEBI:456216"/>
        <dbReference type="EC" id="7.2.2.10"/>
    </reaction>
</comment>
<dbReference type="InterPro" id="IPR044492">
    <property type="entry name" value="P_typ_ATPase_HD_dom"/>
</dbReference>
<feature type="transmembrane region" description="Helical" evidence="13">
    <location>
        <begin position="694"/>
        <end position="714"/>
    </location>
</feature>
<evidence type="ECO:0000259" key="14">
    <source>
        <dbReference type="SMART" id="SM00831"/>
    </source>
</evidence>
<feature type="domain" description="Cation-transporting P-type ATPase N-terminal" evidence="14">
    <location>
        <begin position="8"/>
        <end position="71"/>
    </location>
</feature>
<dbReference type="GO" id="GO:1990573">
    <property type="term" value="P:potassium ion import across plasma membrane"/>
    <property type="evidence" value="ECO:0007669"/>
    <property type="project" value="TreeGrafter"/>
</dbReference>
<dbReference type="GO" id="GO:0036376">
    <property type="term" value="P:sodium ion export across plasma membrane"/>
    <property type="evidence" value="ECO:0007669"/>
    <property type="project" value="TreeGrafter"/>
</dbReference>
<gene>
    <name evidence="15" type="ORF">IAB51_06260</name>
</gene>
<dbReference type="Pfam" id="PF00690">
    <property type="entry name" value="Cation_ATPase_N"/>
    <property type="match status" value="1"/>
</dbReference>
<dbReference type="Gene3D" id="2.70.150.10">
    <property type="entry name" value="Calcium-transporting ATPase, cytoplasmic transduction domain A"/>
    <property type="match status" value="1"/>
</dbReference>
<keyword evidence="5" id="KW-0547">Nucleotide-binding</keyword>
<dbReference type="Proteomes" id="UP000824002">
    <property type="component" value="Unassembled WGS sequence"/>
</dbReference>
<feature type="transmembrane region" description="Helical" evidence="13">
    <location>
        <begin position="269"/>
        <end position="294"/>
    </location>
</feature>
<dbReference type="EMBL" id="DVJP01000040">
    <property type="protein sequence ID" value="HIS76403.1"/>
    <property type="molecule type" value="Genomic_DNA"/>
</dbReference>
<dbReference type="AlphaFoldDB" id="A0A9D1K0T6"/>
<evidence type="ECO:0000256" key="5">
    <source>
        <dbReference type="ARBA" id="ARBA00022741"/>
    </source>
</evidence>
<dbReference type="InterPro" id="IPR023299">
    <property type="entry name" value="ATPase_P-typ_cyto_dom_N"/>
</dbReference>
<dbReference type="InterPro" id="IPR001757">
    <property type="entry name" value="P_typ_ATPase"/>
</dbReference>
<evidence type="ECO:0000256" key="1">
    <source>
        <dbReference type="ARBA" id="ARBA00004127"/>
    </source>
</evidence>
<keyword evidence="7" id="KW-0460">Magnesium</keyword>
<name>A0A9D1K0T6_9FIRM</name>
<evidence type="ECO:0000256" key="11">
    <source>
        <dbReference type="ARBA" id="ARBA00048694"/>
    </source>
</evidence>
<keyword evidence="6" id="KW-0067">ATP-binding</keyword>
<evidence type="ECO:0000256" key="10">
    <source>
        <dbReference type="ARBA" id="ARBA00023136"/>
    </source>
</evidence>
<dbReference type="PANTHER" id="PTHR43294">
    <property type="entry name" value="SODIUM/POTASSIUM-TRANSPORTING ATPASE SUBUNIT ALPHA"/>
    <property type="match status" value="1"/>
</dbReference>
<dbReference type="SFLD" id="SFLDS00003">
    <property type="entry name" value="Haloacid_Dehalogenase"/>
    <property type="match status" value="1"/>
</dbReference>
<accession>A0A9D1K0T6</accession>
<dbReference type="GO" id="GO:0005391">
    <property type="term" value="F:P-type sodium:potassium-exchanging transporter activity"/>
    <property type="evidence" value="ECO:0007669"/>
    <property type="project" value="TreeGrafter"/>
</dbReference>
<dbReference type="Gene3D" id="1.20.1110.10">
    <property type="entry name" value="Calcium-transporting ATPase, transmembrane domain"/>
    <property type="match status" value="1"/>
</dbReference>
<dbReference type="Pfam" id="PF13246">
    <property type="entry name" value="Cation_ATPase"/>
    <property type="match status" value="1"/>
</dbReference>
<dbReference type="PRINTS" id="PR00120">
    <property type="entry name" value="HATPASE"/>
</dbReference>
<evidence type="ECO:0000256" key="3">
    <source>
        <dbReference type="ARBA" id="ARBA00022553"/>
    </source>
</evidence>
<dbReference type="SFLD" id="SFLDG00002">
    <property type="entry name" value="C1.7:_P-type_atpase_like"/>
    <property type="match status" value="1"/>
</dbReference>
<dbReference type="Pfam" id="PF00689">
    <property type="entry name" value="Cation_ATPase_C"/>
    <property type="match status" value="1"/>
</dbReference>
<dbReference type="InterPro" id="IPR050510">
    <property type="entry name" value="Cation_transp_ATPase_P-type"/>
</dbReference>
<evidence type="ECO:0000313" key="16">
    <source>
        <dbReference type="Proteomes" id="UP000824002"/>
    </source>
</evidence>
<dbReference type="GO" id="GO:0016887">
    <property type="term" value="F:ATP hydrolysis activity"/>
    <property type="evidence" value="ECO:0007669"/>
    <property type="project" value="InterPro"/>
</dbReference>
<feature type="transmembrane region" description="Helical" evidence="13">
    <location>
        <begin position="239"/>
        <end position="257"/>
    </location>
</feature>
<evidence type="ECO:0000256" key="4">
    <source>
        <dbReference type="ARBA" id="ARBA00022692"/>
    </source>
</evidence>